<evidence type="ECO:0008006" key="4">
    <source>
        <dbReference type="Google" id="ProtNLM"/>
    </source>
</evidence>
<reference evidence="2 3" key="1">
    <citation type="submission" date="2023-08" db="EMBL/GenBank/DDBJ databases">
        <title>A Necator americanus chromosomal reference genome.</title>
        <authorList>
            <person name="Ilik V."/>
            <person name="Petrzelkova K.J."/>
            <person name="Pardy F."/>
            <person name="Fuh T."/>
            <person name="Niatou-Singa F.S."/>
            <person name="Gouil Q."/>
            <person name="Baker L."/>
            <person name="Ritchie M.E."/>
            <person name="Jex A.R."/>
            <person name="Gazzola D."/>
            <person name="Li H."/>
            <person name="Toshio Fujiwara R."/>
            <person name="Zhan B."/>
            <person name="Aroian R.V."/>
            <person name="Pafco B."/>
            <person name="Schwarz E.M."/>
        </authorList>
    </citation>
    <scope>NUCLEOTIDE SEQUENCE [LARGE SCALE GENOMIC DNA]</scope>
    <source>
        <strain evidence="2 3">Aroian</strain>
        <tissue evidence="2">Whole animal</tissue>
    </source>
</reference>
<evidence type="ECO:0000256" key="1">
    <source>
        <dbReference type="SAM" id="MobiDB-lite"/>
    </source>
</evidence>
<evidence type="ECO:0000313" key="3">
    <source>
        <dbReference type="Proteomes" id="UP001303046"/>
    </source>
</evidence>
<proteinExistence type="predicted"/>
<comment type="caution">
    <text evidence="2">The sequence shown here is derived from an EMBL/GenBank/DDBJ whole genome shotgun (WGS) entry which is preliminary data.</text>
</comment>
<feature type="region of interest" description="Disordered" evidence="1">
    <location>
        <begin position="154"/>
        <end position="173"/>
    </location>
</feature>
<keyword evidence="3" id="KW-1185">Reference proteome</keyword>
<organism evidence="2 3">
    <name type="scientific">Necator americanus</name>
    <name type="common">Human hookworm</name>
    <dbReference type="NCBI Taxonomy" id="51031"/>
    <lineage>
        <taxon>Eukaryota</taxon>
        <taxon>Metazoa</taxon>
        <taxon>Ecdysozoa</taxon>
        <taxon>Nematoda</taxon>
        <taxon>Chromadorea</taxon>
        <taxon>Rhabditida</taxon>
        <taxon>Rhabditina</taxon>
        <taxon>Rhabditomorpha</taxon>
        <taxon>Strongyloidea</taxon>
        <taxon>Ancylostomatidae</taxon>
        <taxon>Bunostominae</taxon>
        <taxon>Necator</taxon>
    </lineage>
</organism>
<accession>A0ABR1E951</accession>
<protein>
    <recommendedName>
        <fullName evidence="4">UDENN domain-containing protein</fullName>
    </recommendedName>
</protein>
<name>A0ABR1E951_NECAM</name>
<gene>
    <name evidence="2" type="primary">Necator_chrV.g21176</name>
    <name evidence="2" type="ORF">RB195_016383</name>
</gene>
<sequence length="251" mass="28357">MLVSSALQAILQHLTTNRNRLAKEFSPSISTEDKVARVLTAMLRGPKCDESSSRHLTACSDLPLLQVDLRMPTEVYEHPPAGYLRISFSETLFPQVPMLTDGILEAKYLFTVGPDRRELHCIILDQHAINVGRQACVHVPRHVAGRRLWARFGTDSPKKPRDSPSSYVRGGPGRGHYHSYSLQLSSRGDPRRPVPFSLDAIQRFIGDAFLRTPGIHEHARKQLCQLIRQFLPVLPEEAIVLLRVFRPTQED</sequence>
<dbReference type="Proteomes" id="UP001303046">
    <property type="component" value="Unassembled WGS sequence"/>
</dbReference>
<evidence type="ECO:0000313" key="2">
    <source>
        <dbReference type="EMBL" id="KAK6759130.1"/>
    </source>
</evidence>
<dbReference type="EMBL" id="JAVFWL010000005">
    <property type="protein sequence ID" value="KAK6759130.1"/>
    <property type="molecule type" value="Genomic_DNA"/>
</dbReference>